<comment type="caution">
    <text evidence="1">The sequence shown here is derived from an EMBL/GenBank/DDBJ whole genome shotgun (WGS) entry which is preliminary data.</text>
</comment>
<dbReference type="InterPro" id="IPR050141">
    <property type="entry name" value="GCL_type2/YbdK_subfam"/>
</dbReference>
<protein>
    <submittedName>
        <fullName evidence="1">Glutamate--cysteine ligase</fullName>
    </submittedName>
</protein>
<gene>
    <name evidence="1" type="ORF">ACFSJ3_16520</name>
</gene>
<dbReference type="Pfam" id="PF04107">
    <property type="entry name" value="GCS2"/>
    <property type="match status" value="1"/>
</dbReference>
<dbReference type="Gene3D" id="3.30.590.20">
    <property type="match status" value="1"/>
</dbReference>
<sequence>MGQAVDTHDFSPEAFARFSDKLEQNLNVLEQLLDTPSFGVGETSIGAELELYLVDHCGHPQPFNKHFQLQANDPQLTLELNRFNLEYNLSPVPAQGTPFTAIHSEMNLKLATLRRIAAANDTRAVAIGILPTLRETDFGLANMTDEPRYHALSKRLDQLRDEPFHINIDGPEPLKLNTDFLTLEGANTSFQLHLRVNPNEYADIYNAVQLVTPIALALAANSPTLLGHKLWHETRITLFKQSIDYRDRDKGDWQPPARVGFGMGWARKGALELFEAGARQFPVMMPVDDDEDPHALLAQGKTPQLKALRLHQGTIWYWNRPVYDPVCDGHLRIELRSLPAGPTPLDMMANAAFALGMAFGLQEEINHLVTALPFEHCRYNFYRAAQHGMAAKLVWPDANHGQLHECDVTELAKQMLPIARRGLSCLGISEQEAMTYLAPIEARLANHQNGALWQLAMLDILEQNMLRHEALHELVWRYYEQQLTDLPVSDWSLAL</sequence>
<evidence type="ECO:0000313" key="1">
    <source>
        <dbReference type="EMBL" id="MFD2097597.1"/>
    </source>
</evidence>
<keyword evidence="2" id="KW-1185">Reference proteome</keyword>
<keyword evidence="1" id="KW-0436">Ligase</keyword>
<organism evidence="1 2">
    <name type="scientific">Corallincola platygyrae</name>
    <dbReference type="NCBI Taxonomy" id="1193278"/>
    <lineage>
        <taxon>Bacteria</taxon>
        <taxon>Pseudomonadati</taxon>
        <taxon>Pseudomonadota</taxon>
        <taxon>Gammaproteobacteria</taxon>
        <taxon>Alteromonadales</taxon>
        <taxon>Psychromonadaceae</taxon>
        <taxon>Corallincola</taxon>
    </lineage>
</organism>
<dbReference type="InterPro" id="IPR016602">
    <property type="entry name" value="UCP012666"/>
</dbReference>
<evidence type="ECO:0000313" key="2">
    <source>
        <dbReference type="Proteomes" id="UP001597380"/>
    </source>
</evidence>
<dbReference type="PIRSF" id="PIRSF012666">
    <property type="entry name" value="UCP012666"/>
    <property type="match status" value="1"/>
</dbReference>
<dbReference type="InterPro" id="IPR014746">
    <property type="entry name" value="Gln_synth/guanido_kin_cat_dom"/>
</dbReference>
<dbReference type="Proteomes" id="UP001597380">
    <property type="component" value="Unassembled WGS sequence"/>
</dbReference>
<reference evidence="2" key="1">
    <citation type="journal article" date="2019" name="Int. J. Syst. Evol. Microbiol.">
        <title>The Global Catalogue of Microorganisms (GCM) 10K type strain sequencing project: providing services to taxonomists for standard genome sequencing and annotation.</title>
        <authorList>
            <consortium name="The Broad Institute Genomics Platform"/>
            <consortium name="The Broad Institute Genome Sequencing Center for Infectious Disease"/>
            <person name="Wu L."/>
            <person name="Ma J."/>
        </authorList>
    </citation>
    <scope>NUCLEOTIDE SEQUENCE [LARGE SCALE GENOMIC DNA]</scope>
    <source>
        <strain evidence="2">CGMCC 1.10992</strain>
    </source>
</reference>
<dbReference type="GO" id="GO:0016874">
    <property type="term" value="F:ligase activity"/>
    <property type="evidence" value="ECO:0007669"/>
    <property type="project" value="UniProtKB-KW"/>
</dbReference>
<name>A0ABW4XPW1_9GAMM</name>
<proteinExistence type="predicted"/>
<dbReference type="PANTHER" id="PTHR36510:SF3">
    <property type="entry name" value="CONSERVED PROTEIN"/>
    <property type="match status" value="1"/>
</dbReference>
<dbReference type="PANTHER" id="PTHR36510">
    <property type="entry name" value="GLUTAMATE--CYSTEINE LIGASE 2-RELATED"/>
    <property type="match status" value="1"/>
</dbReference>
<dbReference type="InterPro" id="IPR006336">
    <property type="entry name" value="GCS2"/>
</dbReference>
<accession>A0ABW4XPW1</accession>
<dbReference type="SUPFAM" id="SSF55931">
    <property type="entry name" value="Glutamine synthetase/guanido kinase"/>
    <property type="match status" value="1"/>
</dbReference>
<dbReference type="RefSeq" id="WP_345341682.1">
    <property type="nucleotide sequence ID" value="NZ_BAABLI010000030.1"/>
</dbReference>
<dbReference type="EMBL" id="JBHUHT010000026">
    <property type="protein sequence ID" value="MFD2097597.1"/>
    <property type="molecule type" value="Genomic_DNA"/>
</dbReference>